<name>A0A8J4M3R6_9BACL</name>
<comment type="catalytic activity">
    <reaction evidence="1">
        <text>ATP + protein L-histidine = ADP + protein N-phospho-L-histidine.</text>
        <dbReference type="EC" id="2.7.13.3"/>
    </reaction>
</comment>
<feature type="transmembrane region" description="Helical" evidence="12">
    <location>
        <begin position="305"/>
        <end position="322"/>
    </location>
</feature>
<evidence type="ECO:0000259" key="14">
    <source>
        <dbReference type="PROSITE" id="PS50110"/>
    </source>
</evidence>
<dbReference type="InterPro" id="IPR010559">
    <property type="entry name" value="Sig_transdc_His_kin_internal"/>
</dbReference>
<dbReference type="InterPro" id="IPR008979">
    <property type="entry name" value="Galactose-bd-like_sf"/>
</dbReference>
<dbReference type="SUPFAM" id="SSF55874">
    <property type="entry name" value="ATPase domain of HSP90 chaperone/DNA topoisomerase II/histidine kinase"/>
    <property type="match status" value="2"/>
</dbReference>
<dbReference type="Pfam" id="PF02518">
    <property type="entry name" value="HATPase_c"/>
    <property type="match status" value="2"/>
</dbReference>
<dbReference type="CDD" id="cd16922">
    <property type="entry name" value="HATPase_EvgS-ArcB-TorS-like"/>
    <property type="match status" value="1"/>
</dbReference>
<dbReference type="GO" id="GO:0000155">
    <property type="term" value="F:phosphorelay sensor kinase activity"/>
    <property type="evidence" value="ECO:0007669"/>
    <property type="project" value="InterPro"/>
</dbReference>
<dbReference type="Gene3D" id="3.30.565.10">
    <property type="entry name" value="Histidine kinase-like ATPase, C-terminal domain"/>
    <property type="match status" value="2"/>
</dbReference>
<dbReference type="Gene3D" id="1.10.287.130">
    <property type="match status" value="1"/>
</dbReference>
<dbReference type="Gene3D" id="2.60.120.260">
    <property type="entry name" value="Galactose-binding domain-like"/>
    <property type="match status" value="1"/>
</dbReference>
<dbReference type="InterPro" id="IPR005467">
    <property type="entry name" value="His_kinase_dom"/>
</dbReference>
<keyword evidence="12" id="KW-1133">Transmembrane helix</keyword>
<dbReference type="PRINTS" id="PR00344">
    <property type="entry name" value="BCTRLSENSOR"/>
</dbReference>
<dbReference type="GO" id="GO:0005524">
    <property type="term" value="F:ATP binding"/>
    <property type="evidence" value="ECO:0007669"/>
    <property type="project" value="UniProtKB-KW"/>
</dbReference>
<dbReference type="InterPro" id="IPR003661">
    <property type="entry name" value="HisK_dim/P_dom"/>
</dbReference>
<dbReference type="Pfam" id="PF00512">
    <property type="entry name" value="HisKA"/>
    <property type="match status" value="1"/>
</dbReference>
<evidence type="ECO:0000256" key="6">
    <source>
        <dbReference type="ARBA" id="ARBA00022741"/>
    </source>
</evidence>
<keyword evidence="12" id="KW-0812">Transmembrane</keyword>
<dbReference type="Pfam" id="PF00072">
    <property type="entry name" value="Response_reg"/>
    <property type="match status" value="1"/>
</dbReference>
<dbReference type="InterPro" id="IPR036097">
    <property type="entry name" value="HisK_dim/P_sf"/>
</dbReference>
<evidence type="ECO:0000256" key="4">
    <source>
        <dbReference type="ARBA" id="ARBA00022553"/>
    </source>
</evidence>
<keyword evidence="5" id="KW-0808">Transferase</keyword>
<evidence type="ECO:0000256" key="10">
    <source>
        <dbReference type="ARBA" id="ARBA00074306"/>
    </source>
</evidence>
<dbReference type="AlphaFoldDB" id="A0A8J4M3R6"/>
<gene>
    <name evidence="15" type="ORF">XYCOK13_39690</name>
</gene>
<dbReference type="CDD" id="cd00082">
    <property type="entry name" value="HisKA"/>
    <property type="match status" value="1"/>
</dbReference>
<keyword evidence="8" id="KW-0067">ATP-binding</keyword>
<comment type="similarity">
    <text evidence="2">In the N-terminal section; belongs to the phytochrome family.</text>
</comment>
<evidence type="ECO:0000256" key="8">
    <source>
        <dbReference type="ARBA" id="ARBA00022840"/>
    </source>
</evidence>
<dbReference type="InterPro" id="IPR001789">
    <property type="entry name" value="Sig_transdc_resp-reg_receiver"/>
</dbReference>
<feature type="modified residue" description="4-aspartylphosphate" evidence="11">
    <location>
        <position position="727"/>
    </location>
</feature>
<keyword evidence="4 11" id="KW-0597">Phosphoprotein</keyword>
<dbReference type="EC" id="2.7.13.3" evidence="3"/>
<dbReference type="InterPro" id="IPR004358">
    <property type="entry name" value="Sig_transdc_His_kin-like_C"/>
</dbReference>
<comment type="caution">
    <text evidence="15">The sequence shown here is derived from an EMBL/GenBank/DDBJ whole genome shotgun (WGS) entry which is preliminary data.</text>
</comment>
<keyword evidence="9" id="KW-0902">Two-component regulatory system</keyword>
<keyword evidence="12" id="KW-0472">Membrane</keyword>
<dbReference type="SMART" id="SM00388">
    <property type="entry name" value="HisKA"/>
    <property type="match status" value="1"/>
</dbReference>
<evidence type="ECO:0000256" key="5">
    <source>
        <dbReference type="ARBA" id="ARBA00022679"/>
    </source>
</evidence>
<dbReference type="Pfam" id="PF06580">
    <property type="entry name" value="His_kinase"/>
    <property type="match status" value="1"/>
</dbReference>
<dbReference type="PROSITE" id="PS50109">
    <property type="entry name" value="HIS_KIN"/>
    <property type="match status" value="2"/>
</dbReference>
<feature type="domain" description="Histidine kinase" evidence="13">
    <location>
        <begin position="408"/>
        <end position="626"/>
    </location>
</feature>
<feature type="transmembrane region" description="Helical" evidence="12">
    <location>
        <begin position="186"/>
        <end position="205"/>
    </location>
</feature>
<sequence length="1002" mass="112011">MQMPIEHPSAVNGIVDLRGWSIPDNRTIPLDGEWMLYPSALLEPDRLGEPAASLPESAFVRVPGSWNSAFAHQKADYMYGTYRLIVLLDEGVEHSLQLRIYEINNASSIYINGQLAVQNGLPSEQKSDYRPTDLPRTVSLPMGEERIEILVHAADHTGNGGIIKEIHFGTEKAIQMRNMISIGSQLLLGMLFLIHGLYAFLLYLLGAINRGLNYFAMLVFCGILSIFTVDDKLLYVWLTIPYELQPKISLLSYVGVMAYIPLVLKHVFPIQGHDRLLRWYALYCSGYALFLLLAPSDYTLPSYPFFLRIVFLGSVGISIYMLRSVNRGQVGTIFLILSCVCLGNNIVWTIIAGRWIPGTTHYPVDLSICLLLFAAFWFRRYFHSSKQTTILAEKLQRANEQKDEFLINTSHELRNPLHGIINIAQSILDDPKSSANEALRQRLEVQVSVSRRMSRMLDDLLDVARLKGNTIQLQLQRVSLQGVATGVCEMLKYMLQGKPVRLSLHISDSFPAVQADENRLIQILFNLLHNAIKFTDQGEISISARTEDGKAYISVQDTGIGMDETTQVRVFAQYEQGDTNEHRASGGFGLGLSICKQLVELHGGTISVKSVVGEGSIFTFTLPLAESAGQYRAAELPADSSAAAWTEPDHTLGQKGAVAASEINAPSAGQFASQTKPRIVAVDDDSVNLHIIVDILGRSKYEIITATSATEVIKLLESTQVDLVISDVMMPHMSGYELTRTIRERYSISELPVLLLTARNRPEDIYAGFQSGANDYVTKPVDARELRSRVRVLTELKLSIEDRLRMEAAWLQAQIQPHFLYNTLNSIAALSTMDIHKMQRLLEEFSHYLRTSFDFHNTDQVIAVERELALVRSYLYIEKERFGERLQIEWDIDSSISVLLPPLSIQTLVENAVNHGILRKSQGGKLHIQVKDKRKFVEVAVHDNGAGMPEVLLRQVLSRQPAITSGVGLSNTDRRLKQLYGKGLHIQSAPGLGTSVSFHIPK</sequence>
<dbReference type="SUPFAM" id="SSF52172">
    <property type="entry name" value="CheY-like"/>
    <property type="match status" value="1"/>
</dbReference>
<feature type="domain" description="Histidine kinase" evidence="13">
    <location>
        <begin position="905"/>
        <end position="1002"/>
    </location>
</feature>
<evidence type="ECO:0000313" key="15">
    <source>
        <dbReference type="EMBL" id="GIQ71145.1"/>
    </source>
</evidence>
<evidence type="ECO:0000256" key="2">
    <source>
        <dbReference type="ARBA" id="ARBA00006402"/>
    </source>
</evidence>
<feature type="transmembrane region" description="Helical" evidence="12">
    <location>
        <begin position="248"/>
        <end position="264"/>
    </location>
</feature>
<proteinExistence type="inferred from homology"/>
<evidence type="ECO:0000256" key="12">
    <source>
        <dbReference type="SAM" id="Phobius"/>
    </source>
</evidence>
<dbReference type="SUPFAM" id="SSF47384">
    <property type="entry name" value="Homodimeric domain of signal transducing histidine kinase"/>
    <property type="match status" value="1"/>
</dbReference>
<dbReference type="Proteomes" id="UP000677918">
    <property type="component" value="Unassembled WGS sequence"/>
</dbReference>
<dbReference type="InterPro" id="IPR003594">
    <property type="entry name" value="HATPase_dom"/>
</dbReference>
<keyword evidence="16" id="KW-1185">Reference proteome</keyword>
<reference evidence="15" key="1">
    <citation type="submission" date="2021-04" db="EMBL/GenBank/DDBJ databases">
        <title>Draft genome sequence of Xylanibacillus composti strain K13.</title>
        <authorList>
            <person name="Uke A."/>
            <person name="Chhe C."/>
            <person name="Baramee S."/>
            <person name="Kosugi A."/>
        </authorList>
    </citation>
    <scope>NUCLEOTIDE SEQUENCE</scope>
    <source>
        <strain evidence="15">K13</strain>
    </source>
</reference>
<dbReference type="EMBL" id="BOVK01000072">
    <property type="protein sequence ID" value="GIQ71145.1"/>
    <property type="molecule type" value="Genomic_DNA"/>
</dbReference>
<dbReference type="FunFam" id="3.30.565.10:FF:000010">
    <property type="entry name" value="Sensor histidine kinase RcsC"/>
    <property type="match status" value="1"/>
</dbReference>
<feature type="transmembrane region" description="Helical" evidence="12">
    <location>
        <begin position="276"/>
        <end position="293"/>
    </location>
</feature>
<keyword evidence="7" id="KW-0418">Kinase</keyword>
<evidence type="ECO:0000256" key="11">
    <source>
        <dbReference type="PROSITE-ProRule" id="PRU00169"/>
    </source>
</evidence>
<dbReference type="InterPro" id="IPR011006">
    <property type="entry name" value="CheY-like_superfamily"/>
</dbReference>
<dbReference type="InterPro" id="IPR036890">
    <property type="entry name" value="HATPase_C_sf"/>
</dbReference>
<evidence type="ECO:0000256" key="1">
    <source>
        <dbReference type="ARBA" id="ARBA00000085"/>
    </source>
</evidence>
<dbReference type="InterPro" id="IPR011623">
    <property type="entry name" value="7TMR_DISM_rcpt_extracell_dom1"/>
</dbReference>
<keyword evidence="6" id="KW-0547">Nucleotide-binding</keyword>
<accession>A0A8J4M3R6</accession>
<evidence type="ECO:0000256" key="3">
    <source>
        <dbReference type="ARBA" id="ARBA00012438"/>
    </source>
</evidence>
<dbReference type="SMART" id="SM00387">
    <property type="entry name" value="HATPase_c"/>
    <property type="match status" value="2"/>
</dbReference>
<feature type="transmembrane region" description="Helical" evidence="12">
    <location>
        <begin position="212"/>
        <end position="228"/>
    </location>
</feature>
<evidence type="ECO:0000256" key="9">
    <source>
        <dbReference type="ARBA" id="ARBA00023012"/>
    </source>
</evidence>
<evidence type="ECO:0000256" key="7">
    <source>
        <dbReference type="ARBA" id="ARBA00022777"/>
    </source>
</evidence>
<feature type="domain" description="Response regulatory" evidence="14">
    <location>
        <begin position="678"/>
        <end position="794"/>
    </location>
</feature>
<dbReference type="Gene3D" id="3.40.50.2300">
    <property type="match status" value="1"/>
</dbReference>
<protein>
    <recommendedName>
        <fullName evidence="10">Circadian input-output histidine kinase CikA</fullName>
        <ecNumber evidence="3">2.7.13.3</ecNumber>
    </recommendedName>
</protein>
<dbReference type="PANTHER" id="PTHR43547:SF2">
    <property type="entry name" value="HYBRID SIGNAL TRANSDUCTION HISTIDINE KINASE C"/>
    <property type="match status" value="1"/>
</dbReference>
<evidence type="ECO:0000259" key="13">
    <source>
        <dbReference type="PROSITE" id="PS50109"/>
    </source>
</evidence>
<evidence type="ECO:0000313" key="16">
    <source>
        <dbReference type="Proteomes" id="UP000677918"/>
    </source>
</evidence>
<dbReference type="Pfam" id="PF07695">
    <property type="entry name" value="7TMR-DISM_7TM"/>
    <property type="match status" value="1"/>
</dbReference>
<feature type="transmembrane region" description="Helical" evidence="12">
    <location>
        <begin position="334"/>
        <end position="356"/>
    </location>
</feature>
<dbReference type="GO" id="GO:0016020">
    <property type="term" value="C:membrane"/>
    <property type="evidence" value="ECO:0007669"/>
    <property type="project" value="InterPro"/>
</dbReference>
<dbReference type="SMART" id="SM00448">
    <property type="entry name" value="REC"/>
    <property type="match status" value="1"/>
</dbReference>
<dbReference type="PANTHER" id="PTHR43547">
    <property type="entry name" value="TWO-COMPONENT HISTIDINE KINASE"/>
    <property type="match status" value="1"/>
</dbReference>
<dbReference type="SUPFAM" id="SSF49785">
    <property type="entry name" value="Galactose-binding domain-like"/>
    <property type="match status" value="1"/>
</dbReference>
<organism evidence="15 16">
    <name type="scientific">Xylanibacillus composti</name>
    <dbReference type="NCBI Taxonomy" id="1572762"/>
    <lineage>
        <taxon>Bacteria</taxon>
        <taxon>Bacillati</taxon>
        <taxon>Bacillota</taxon>
        <taxon>Bacilli</taxon>
        <taxon>Bacillales</taxon>
        <taxon>Paenibacillaceae</taxon>
        <taxon>Xylanibacillus</taxon>
    </lineage>
</organism>
<dbReference type="PROSITE" id="PS50110">
    <property type="entry name" value="RESPONSE_REGULATORY"/>
    <property type="match status" value="1"/>
</dbReference>